<dbReference type="OrthoDB" id="7993061at2"/>
<evidence type="ECO:0000256" key="1">
    <source>
        <dbReference type="SAM" id="SignalP"/>
    </source>
</evidence>
<comment type="caution">
    <text evidence="2">The sequence shown here is derived from an EMBL/GenBank/DDBJ whole genome shotgun (WGS) entry which is preliminary data.</text>
</comment>
<protein>
    <recommendedName>
        <fullName evidence="4">Serine/threonine protein kinase</fullName>
    </recommendedName>
</protein>
<gene>
    <name evidence="2" type="ORF">EV668_2143</name>
</gene>
<accession>A0A4R7C9W9</accession>
<feature type="chain" id="PRO_5020614150" description="Serine/threonine protein kinase" evidence="1">
    <location>
        <begin position="23"/>
        <end position="166"/>
    </location>
</feature>
<proteinExistence type="predicted"/>
<reference evidence="2 3" key="1">
    <citation type="submission" date="2019-03" db="EMBL/GenBank/DDBJ databases">
        <title>Genomic Encyclopedia of Type Strains, Phase IV (KMG-IV): sequencing the most valuable type-strain genomes for metagenomic binning, comparative biology and taxonomic classification.</title>
        <authorList>
            <person name="Goeker M."/>
        </authorList>
    </citation>
    <scope>NUCLEOTIDE SEQUENCE [LARGE SCALE GENOMIC DNA]</scope>
    <source>
        <strain evidence="2 3">DSM 25903</strain>
    </source>
</reference>
<dbReference type="RefSeq" id="WP_133769709.1">
    <property type="nucleotide sequence ID" value="NZ_SNZR01000011.1"/>
</dbReference>
<sequence length="166" mass="17831">MRWLLSGPALLLVAVLAGPAWARQVNLPSGNPIAGVDIPGDWKTSATRRGVEVRSPDEEVFFWIEVYLPADQAAVSGEHERYFAKQGVKVTGEPTISRSEEGGVKVQATAFPATWKGDPTVLRYLAINPGLPSGNLVLISYWASPDGDKAHDAAFGKILRSLGPPK</sequence>
<feature type="signal peptide" evidence="1">
    <location>
        <begin position="1"/>
        <end position="22"/>
    </location>
</feature>
<name>A0A4R7C9W9_9HYPH</name>
<dbReference type="AlphaFoldDB" id="A0A4R7C9W9"/>
<dbReference type="EMBL" id="SNZR01000011">
    <property type="protein sequence ID" value="TDR94852.1"/>
    <property type="molecule type" value="Genomic_DNA"/>
</dbReference>
<organism evidence="2 3">
    <name type="scientific">Enterovirga rhinocerotis</name>
    <dbReference type="NCBI Taxonomy" id="1339210"/>
    <lineage>
        <taxon>Bacteria</taxon>
        <taxon>Pseudomonadati</taxon>
        <taxon>Pseudomonadota</taxon>
        <taxon>Alphaproteobacteria</taxon>
        <taxon>Hyphomicrobiales</taxon>
        <taxon>Methylobacteriaceae</taxon>
        <taxon>Enterovirga</taxon>
    </lineage>
</organism>
<evidence type="ECO:0000313" key="2">
    <source>
        <dbReference type="EMBL" id="TDR94852.1"/>
    </source>
</evidence>
<keyword evidence="3" id="KW-1185">Reference proteome</keyword>
<keyword evidence="1" id="KW-0732">Signal</keyword>
<evidence type="ECO:0000313" key="3">
    <source>
        <dbReference type="Proteomes" id="UP000295122"/>
    </source>
</evidence>
<evidence type="ECO:0008006" key="4">
    <source>
        <dbReference type="Google" id="ProtNLM"/>
    </source>
</evidence>
<dbReference type="Proteomes" id="UP000295122">
    <property type="component" value="Unassembled WGS sequence"/>
</dbReference>